<dbReference type="PROSITE" id="PS50110">
    <property type="entry name" value="RESPONSE_REGULATORY"/>
    <property type="match status" value="1"/>
</dbReference>
<evidence type="ECO:0000313" key="4">
    <source>
        <dbReference type="EMBL" id="RED49944.1"/>
    </source>
</evidence>
<comment type="caution">
    <text evidence="4">The sequence shown here is derived from an EMBL/GenBank/DDBJ whole genome shotgun (WGS) entry which is preliminary data.</text>
</comment>
<dbReference type="Proteomes" id="UP000256845">
    <property type="component" value="Unassembled WGS sequence"/>
</dbReference>
<dbReference type="PANTHER" id="PTHR43155">
    <property type="entry name" value="CYCLIC DI-GMP PHOSPHODIESTERASE PA4108-RELATED"/>
    <property type="match status" value="1"/>
</dbReference>
<feature type="modified residue" description="4-aspartylphosphate" evidence="1">
    <location>
        <position position="69"/>
    </location>
</feature>
<feature type="domain" description="HD-GYP" evidence="3">
    <location>
        <begin position="185"/>
        <end position="373"/>
    </location>
</feature>
<gene>
    <name evidence="4" type="ORF">DFP90_105317</name>
</gene>
<dbReference type="Gene3D" id="1.10.3210.10">
    <property type="entry name" value="Hypothetical protein af1432"/>
    <property type="match status" value="1"/>
</dbReference>
<dbReference type="SUPFAM" id="SSF109604">
    <property type="entry name" value="HD-domain/PDEase-like"/>
    <property type="match status" value="1"/>
</dbReference>
<evidence type="ECO:0000259" key="2">
    <source>
        <dbReference type="PROSITE" id="PS50110"/>
    </source>
</evidence>
<sequence length="373" mass="41796">MGGVIQPLNEMTGLNVPDRKKILVASPAAGDMGDVIPVMDLYYDVDLTDDAFQAIGWAVERAYHMIVLDDHLSGSDGYVIAQKMQDQGSRSPILMLAEEESQAQAGRNEGLCRDYVQKPFDQYGFLEKFWHICDHAAEQEWDELPDTHSELLKSTREHYRWITDDLIRHGRMDGEAIDACTGQVVTAVEAGIAFEALKKLSGYHESTYAHSLHTAALMTVFGNQIGLSSDDVEVITAVGFLHDVGKIRVPRAILDKKEPLTAGEWERIREHPEWSGHYIRESENVNNLIAMPAERHHERLDGSGYPLALAGGQIDDLSLAVAIVDIFAALTEDKPYHTAMSLFDALEEMRPMRGHQLESGFFDRFEEVVPELY</sequence>
<name>A0A3D9HKE7_9PROT</name>
<dbReference type="Gene3D" id="3.40.50.2300">
    <property type="match status" value="1"/>
</dbReference>
<evidence type="ECO:0000313" key="5">
    <source>
        <dbReference type="Proteomes" id="UP000256845"/>
    </source>
</evidence>
<dbReference type="SUPFAM" id="SSF52172">
    <property type="entry name" value="CheY-like"/>
    <property type="match status" value="1"/>
</dbReference>
<dbReference type="InterPro" id="IPR001789">
    <property type="entry name" value="Sig_transdc_resp-reg_receiver"/>
</dbReference>
<keyword evidence="5" id="KW-1185">Reference proteome</keyword>
<dbReference type="GO" id="GO:0000160">
    <property type="term" value="P:phosphorelay signal transduction system"/>
    <property type="evidence" value="ECO:0007669"/>
    <property type="project" value="InterPro"/>
</dbReference>
<dbReference type="PANTHER" id="PTHR43155:SF2">
    <property type="entry name" value="CYCLIC DI-GMP PHOSPHODIESTERASE PA4108"/>
    <property type="match status" value="1"/>
</dbReference>
<dbReference type="InterPro" id="IPR011006">
    <property type="entry name" value="CheY-like_superfamily"/>
</dbReference>
<dbReference type="EMBL" id="QRDW01000005">
    <property type="protein sequence ID" value="RED49944.1"/>
    <property type="molecule type" value="Genomic_DNA"/>
</dbReference>
<dbReference type="PROSITE" id="PS51832">
    <property type="entry name" value="HD_GYP"/>
    <property type="match status" value="1"/>
</dbReference>
<dbReference type="Pfam" id="PF00072">
    <property type="entry name" value="Response_reg"/>
    <property type="match status" value="1"/>
</dbReference>
<feature type="domain" description="Response regulatory" evidence="2">
    <location>
        <begin position="21"/>
        <end position="133"/>
    </location>
</feature>
<dbReference type="InterPro" id="IPR003607">
    <property type="entry name" value="HD/PDEase_dom"/>
</dbReference>
<keyword evidence="1" id="KW-0597">Phosphoprotein</keyword>
<accession>A0A3D9HKE7</accession>
<dbReference type="SMART" id="SM00471">
    <property type="entry name" value="HDc"/>
    <property type="match status" value="1"/>
</dbReference>
<reference evidence="4 5" key="1">
    <citation type="submission" date="2018-07" db="EMBL/GenBank/DDBJ databases">
        <title>Genomic Encyclopedia of Type Strains, Phase III (KMG-III): the genomes of soil and plant-associated and newly described type strains.</title>
        <authorList>
            <person name="Whitman W."/>
        </authorList>
    </citation>
    <scope>NUCLEOTIDE SEQUENCE [LARGE SCALE GENOMIC DNA]</scope>
    <source>
        <strain evidence="4 5">CECT 8488</strain>
    </source>
</reference>
<dbReference type="GO" id="GO:0008081">
    <property type="term" value="F:phosphoric diester hydrolase activity"/>
    <property type="evidence" value="ECO:0007669"/>
    <property type="project" value="UniProtKB-ARBA"/>
</dbReference>
<evidence type="ECO:0000259" key="3">
    <source>
        <dbReference type="PROSITE" id="PS51832"/>
    </source>
</evidence>
<dbReference type="CDD" id="cd00156">
    <property type="entry name" value="REC"/>
    <property type="match status" value="1"/>
</dbReference>
<dbReference type="AlphaFoldDB" id="A0A3D9HKE7"/>
<dbReference type="Pfam" id="PF13487">
    <property type="entry name" value="HD_5"/>
    <property type="match status" value="1"/>
</dbReference>
<organism evidence="4 5">
    <name type="scientific">Aestuariispira insulae</name>
    <dbReference type="NCBI Taxonomy" id="1461337"/>
    <lineage>
        <taxon>Bacteria</taxon>
        <taxon>Pseudomonadati</taxon>
        <taxon>Pseudomonadota</taxon>
        <taxon>Alphaproteobacteria</taxon>
        <taxon>Rhodospirillales</taxon>
        <taxon>Kiloniellaceae</taxon>
        <taxon>Aestuariispira</taxon>
    </lineage>
</organism>
<dbReference type="InterPro" id="IPR037522">
    <property type="entry name" value="HD_GYP_dom"/>
</dbReference>
<dbReference type="CDD" id="cd00077">
    <property type="entry name" value="HDc"/>
    <property type="match status" value="1"/>
</dbReference>
<proteinExistence type="predicted"/>
<protein>
    <submittedName>
        <fullName evidence="4">Response regulator receiver domain-containing protein</fullName>
    </submittedName>
</protein>
<evidence type="ECO:0000256" key="1">
    <source>
        <dbReference type="PROSITE-ProRule" id="PRU00169"/>
    </source>
</evidence>